<accession>A0AC59HJW6</accession>
<proteinExistence type="predicted"/>
<reference evidence="1" key="1">
    <citation type="submission" date="2022-08" db="EMBL/GenBank/DDBJ databases">
        <title>Molecular epidemiological analysis of five strains of VanD-type vancomycin-resistant Enterococcus faecalis.</title>
        <authorList>
            <person name="Mimura K."/>
            <person name="Hashimoto Y."/>
            <person name="Tomita H."/>
        </authorList>
    </citation>
    <scope>NUCLEOTIDE SEQUENCE</scope>
    <source>
        <strain evidence="1">SVR2332</strain>
    </source>
</reference>
<dbReference type="EMBL" id="AP026729">
    <property type="protein sequence ID" value="BDQ60047.1"/>
    <property type="molecule type" value="Genomic_DNA"/>
</dbReference>
<gene>
    <name evidence="1" type="ORF">EfsSVR2332_01250</name>
</gene>
<keyword evidence="1" id="KW-0687">Ribonucleoprotein</keyword>
<keyword evidence="1" id="KW-0689">Ribosomal protein</keyword>
<dbReference type="Proteomes" id="UP001317613">
    <property type="component" value="Chromosome"/>
</dbReference>
<evidence type="ECO:0000313" key="2">
    <source>
        <dbReference type="Proteomes" id="UP001317613"/>
    </source>
</evidence>
<sequence length="127" mass="13951">MNEADILAMTYLDTCVIERMNDIENSETGITEQGYSPIHGGKLKCALSQSGLGSAGSLPVVENKGTFNITYEDQKLFLMPDVDVKKADRITVIQSTGQKHILFAKKPFNYPSHIEVTLTGSAIDEQK</sequence>
<protein>
    <submittedName>
        <fullName evidence="1">50S ribosomal protein L23</fullName>
    </submittedName>
</protein>
<organism evidence="1 2">
    <name type="scientific">Enterococcus faecalis</name>
    <name type="common">Streptococcus faecalis</name>
    <dbReference type="NCBI Taxonomy" id="1351"/>
    <lineage>
        <taxon>Bacteria</taxon>
        <taxon>Bacillati</taxon>
        <taxon>Bacillota</taxon>
        <taxon>Bacilli</taxon>
        <taxon>Lactobacillales</taxon>
        <taxon>Enterococcaceae</taxon>
        <taxon>Enterococcus</taxon>
    </lineage>
</organism>
<name>A0AC59HJW6_ENTFL</name>
<evidence type="ECO:0000313" key="1">
    <source>
        <dbReference type="EMBL" id="BDQ60047.1"/>
    </source>
</evidence>